<dbReference type="PIRSF" id="PIRSF000077">
    <property type="entry name" value="Thioredoxin"/>
    <property type="match status" value="1"/>
</dbReference>
<keyword evidence="11" id="KW-1185">Reference proteome</keyword>
<dbReference type="SUPFAM" id="SSF52833">
    <property type="entry name" value="Thioredoxin-like"/>
    <property type="match status" value="1"/>
</dbReference>
<evidence type="ECO:0000256" key="3">
    <source>
        <dbReference type="ARBA" id="ARBA00022982"/>
    </source>
</evidence>
<reference evidence="10" key="2">
    <citation type="submission" date="2020-09" db="EMBL/GenBank/DDBJ databases">
        <authorList>
            <person name="Sun Q."/>
            <person name="Zhou Y."/>
        </authorList>
    </citation>
    <scope>NUCLEOTIDE SEQUENCE</scope>
    <source>
        <strain evidence="10">CGMCC 1.15179</strain>
    </source>
</reference>
<keyword evidence="3" id="KW-0249">Electron transport</keyword>
<feature type="disulfide bond" description="Redox-active" evidence="8">
    <location>
        <begin position="28"/>
        <end position="31"/>
    </location>
</feature>
<feature type="site" description="Contributes to redox potential value" evidence="7">
    <location>
        <position position="29"/>
    </location>
</feature>
<dbReference type="GO" id="GO:0015035">
    <property type="term" value="F:protein-disulfide reductase activity"/>
    <property type="evidence" value="ECO:0007669"/>
    <property type="project" value="InterPro"/>
</dbReference>
<dbReference type="PROSITE" id="PS51352">
    <property type="entry name" value="THIOREDOXIN_2"/>
    <property type="match status" value="1"/>
</dbReference>
<feature type="active site" description="Nucleophile" evidence="7">
    <location>
        <position position="31"/>
    </location>
</feature>
<dbReference type="RefSeq" id="WP_188648949.1">
    <property type="nucleotide sequence ID" value="NZ_BMHQ01000015.1"/>
</dbReference>
<reference evidence="10" key="1">
    <citation type="journal article" date="2014" name="Int. J. Syst. Evol. Microbiol.">
        <title>Complete genome sequence of Corynebacterium casei LMG S-19264T (=DSM 44701T), isolated from a smear-ripened cheese.</title>
        <authorList>
            <consortium name="US DOE Joint Genome Institute (JGI-PGF)"/>
            <person name="Walter F."/>
            <person name="Albersmeier A."/>
            <person name="Kalinowski J."/>
            <person name="Ruckert C."/>
        </authorList>
    </citation>
    <scope>NUCLEOTIDE SEQUENCE</scope>
    <source>
        <strain evidence="10">CGMCC 1.15179</strain>
    </source>
</reference>
<keyword evidence="5 8" id="KW-0676">Redox-active center</keyword>
<feature type="site" description="Deprotonates C-terminal active site Cys" evidence="7">
    <location>
        <position position="22"/>
    </location>
</feature>
<dbReference type="InterPro" id="IPR036249">
    <property type="entry name" value="Thioredoxin-like_sf"/>
</dbReference>
<evidence type="ECO:0000259" key="9">
    <source>
        <dbReference type="PROSITE" id="PS51352"/>
    </source>
</evidence>
<proteinExistence type="inferred from homology"/>
<comment type="caution">
    <text evidence="10">The sequence shown here is derived from an EMBL/GenBank/DDBJ whole genome shotgun (WGS) entry which is preliminary data.</text>
</comment>
<evidence type="ECO:0000313" key="11">
    <source>
        <dbReference type="Proteomes" id="UP000625210"/>
    </source>
</evidence>
<evidence type="ECO:0000256" key="1">
    <source>
        <dbReference type="ARBA" id="ARBA00008987"/>
    </source>
</evidence>
<name>A0A8J2VEZ7_9BACL</name>
<dbReference type="InterPro" id="IPR013766">
    <property type="entry name" value="Thioredoxin_domain"/>
</dbReference>
<dbReference type="InterPro" id="IPR005746">
    <property type="entry name" value="Thioredoxin"/>
</dbReference>
<accession>A0A8J2VEZ7</accession>
<keyword evidence="4 8" id="KW-1015">Disulfide bond</keyword>
<feature type="active site" description="Nucleophile" evidence="7">
    <location>
        <position position="28"/>
    </location>
</feature>
<dbReference type="GO" id="GO:0045454">
    <property type="term" value="P:cell redox homeostasis"/>
    <property type="evidence" value="ECO:0007669"/>
    <property type="project" value="TreeGrafter"/>
</dbReference>
<evidence type="ECO:0000256" key="5">
    <source>
        <dbReference type="ARBA" id="ARBA00023284"/>
    </source>
</evidence>
<sequence>MVVNVTQKDFQNHIKDGFVLVDFWSPCCPPCKALGIVLDNLSRELGIKVVKVNADGDLGLAERYGVRGLPTMIFMNNGNEVHRIVGYQDQSSLKEVIQKLNH</sequence>
<comment type="similarity">
    <text evidence="1 6">Belongs to the thioredoxin family.</text>
</comment>
<evidence type="ECO:0000256" key="6">
    <source>
        <dbReference type="PIRNR" id="PIRNR000077"/>
    </source>
</evidence>
<protein>
    <recommendedName>
        <fullName evidence="6">Thioredoxin</fullName>
    </recommendedName>
</protein>
<keyword evidence="2" id="KW-0813">Transport</keyword>
<dbReference type="Pfam" id="PF00085">
    <property type="entry name" value="Thioredoxin"/>
    <property type="match status" value="1"/>
</dbReference>
<evidence type="ECO:0000256" key="7">
    <source>
        <dbReference type="PIRSR" id="PIRSR000077-1"/>
    </source>
</evidence>
<dbReference type="CDD" id="cd02947">
    <property type="entry name" value="TRX_family"/>
    <property type="match status" value="1"/>
</dbReference>
<dbReference type="GO" id="GO:0005829">
    <property type="term" value="C:cytosol"/>
    <property type="evidence" value="ECO:0007669"/>
    <property type="project" value="TreeGrafter"/>
</dbReference>
<evidence type="ECO:0000256" key="8">
    <source>
        <dbReference type="PIRSR" id="PIRSR000077-4"/>
    </source>
</evidence>
<evidence type="ECO:0000256" key="2">
    <source>
        <dbReference type="ARBA" id="ARBA00022448"/>
    </source>
</evidence>
<evidence type="ECO:0000256" key="4">
    <source>
        <dbReference type="ARBA" id="ARBA00023157"/>
    </source>
</evidence>
<dbReference type="PANTHER" id="PTHR45663">
    <property type="entry name" value="GEO12009P1"/>
    <property type="match status" value="1"/>
</dbReference>
<evidence type="ECO:0000313" key="10">
    <source>
        <dbReference type="EMBL" id="GGE27936.1"/>
    </source>
</evidence>
<dbReference type="Gene3D" id="3.40.30.10">
    <property type="entry name" value="Glutaredoxin"/>
    <property type="match status" value="1"/>
</dbReference>
<dbReference type="Proteomes" id="UP000625210">
    <property type="component" value="Unassembled WGS sequence"/>
</dbReference>
<feature type="domain" description="Thioredoxin" evidence="9">
    <location>
        <begin position="1"/>
        <end position="102"/>
    </location>
</feature>
<dbReference type="AlphaFoldDB" id="A0A8J2VEZ7"/>
<dbReference type="EMBL" id="BMHQ01000015">
    <property type="protein sequence ID" value="GGE27936.1"/>
    <property type="molecule type" value="Genomic_DNA"/>
</dbReference>
<organism evidence="10 11">
    <name type="scientific">Marinithermofilum abyssi</name>
    <dbReference type="NCBI Taxonomy" id="1571185"/>
    <lineage>
        <taxon>Bacteria</taxon>
        <taxon>Bacillati</taxon>
        <taxon>Bacillota</taxon>
        <taxon>Bacilli</taxon>
        <taxon>Bacillales</taxon>
        <taxon>Thermoactinomycetaceae</taxon>
        <taxon>Marinithermofilum</taxon>
    </lineage>
</organism>
<dbReference type="PANTHER" id="PTHR45663:SF11">
    <property type="entry name" value="GEO12009P1"/>
    <property type="match status" value="1"/>
</dbReference>
<feature type="site" description="Contributes to redox potential value" evidence="7">
    <location>
        <position position="30"/>
    </location>
</feature>
<gene>
    <name evidence="10" type="primary">trxA</name>
    <name evidence="10" type="ORF">GCM10011571_32620</name>
</gene>